<dbReference type="PANTHER" id="PTHR21529:SF4">
    <property type="entry name" value="TPR AND ANKYRIN REPEAT-CONTAINING PROTEIN 1"/>
    <property type="match status" value="1"/>
</dbReference>
<dbReference type="InterPro" id="IPR014017">
    <property type="entry name" value="DNA_helicase_UvrD-like_C"/>
</dbReference>
<evidence type="ECO:0000259" key="6">
    <source>
        <dbReference type="Pfam" id="PF13361"/>
    </source>
</evidence>
<dbReference type="EMBL" id="CYGV01001219">
    <property type="protein sequence ID" value="CUA71149.1"/>
    <property type="molecule type" value="Genomic_DNA"/>
</dbReference>
<keyword evidence="8" id="KW-1185">Reference proteome</keyword>
<dbReference type="Proteomes" id="UP000044841">
    <property type="component" value="Unassembled WGS sequence"/>
</dbReference>
<organism evidence="7 8">
    <name type="scientific">Rhizoctonia solani</name>
    <dbReference type="NCBI Taxonomy" id="456999"/>
    <lineage>
        <taxon>Eukaryota</taxon>
        <taxon>Fungi</taxon>
        <taxon>Dikarya</taxon>
        <taxon>Basidiomycota</taxon>
        <taxon>Agaricomycotina</taxon>
        <taxon>Agaricomycetes</taxon>
        <taxon>Cantharellales</taxon>
        <taxon>Ceratobasidiaceae</taxon>
        <taxon>Rhizoctonia</taxon>
    </lineage>
</organism>
<reference evidence="7 8" key="1">
    <citation type="submission" date="2015-07" db="EMBL/GenBank/DDBJ databases">
        <authorList>
            <person name="Noorani M."/>
        </authorList>
    </citation>
    <scope>NUCLEOTIDE SEQUENCE [LARGE SCALE GENOMIC DNA]</scope>
    <source>
        <strain evidence="7">BBA 69670</strain>
    </source>
</reference>
<accession>A0A0K6FYD1</accession>
<keyword evidence="4" id="KW-0067">ATP-binding</keyword>
<dbReference type="InterPro" id="IPR039904">
    <property type="entry name" value="TRANK1"/>
</dbReference>
<dbReference type="PROSITE" id="PS50096">
    <property type="entry name" value="IQ"/>
    <property type="match status" value="1"/>
</dbReference>
<proteinExistence type="predicted"/>
<gene>
    <name evidence="7" type="ORF">RSOLAG22IIIB_09371</name>
</gene>
<keyword evidence="1" id="KW-0547">Nucleotide-binding</keyword>
<name>A0A0K6FYD1_9AGAM</name>
<feature type="region of interest" description="Disordered" evidence="5">
    <location>
        <begin position="1"/>
        <end position="33"/>
    </location>
</feature>
<evidence type="ECO:0000256" key="2">
    <source>
        <dbReference type="ARBA" id="ARBA00022801"/>
    </source>
</evidence>
<protein>
    <submittedName>
        <fullName evidence="7">TPR and ankyrin repeat-containing protein 1</fullName>
    </submittedName>
</protein>
<feature type="domain" description="UvrD-like helicase C-terminal" evidence="6">
    <location>
        <begin position="1012"/>
        <end position="1089"/>
    </location>
</feature>
<evidence type="ECO:0000256" key="3">
    <source>
        <dbReference type="ARBA" id="ARBA00022806"/>
    </source>
</evidence>
<dbReference type="PANTHER" id="PTHR21529">
    <property type="entry name" value="MAMMARY TURMOR VIRUS RECEPTOR HOMOLOG 1, 2 MTVR1, 2"/>
    <property type="match status" value="1"/>
</dbReference>
<feature type="compositionally biased region" description="Polar residues" evidence="5">
    <location>
        <begin position="12"/>
        <end position="24"/>
    </location>
</feature>
<evidence type="ECO:0000313" key="7">
    <source>
        <dbReference type="EMBL" id="CUA71149.1"/>
    </source>
</evidence>
<evidence type="ECO:0000313" key="8">
    <source>
        <dbReference type="Proteomes" id="UP000044841"/>
    </source>
</evidence>
<dbReference type="InterPro" id="IPR027417">
    <property type="entry name" value="P-loop_NTPase"/>
</dbReference>
<evidence type="ECO:0000256" key="5">
    <source>
        <dbReference type="SAM" id="MobiDB-lite"/>
    </source>
</evidence>
<sequence length="2316" mass="262413">MSRSNRPRLDSRSQSLGNIRTSPEASLKGFPDEASPRLCEGSTAVFSINKSKAIDHTRPSTPEEWLDFAQKTLWQAATVVDAIQTLAIEPNLLEYLMTANEDIRDLVHESMCGSSFPTSRARWDSSINFRLFRRFQVYLGSLPPDLANRNIDEASREISALTSALSALDHITFDDEAQDEGEPEDTFFKVKPKKSQKQRKANKASRSRNKTTVVDPRLFMAVDMDVPVTADEVLVTEICILERIQETLKVLLTAFNNPNLVPHAKALFFQQPVEYAPSRPFPKPNTTLAEEGTGTITEPEVGAYPHIRPLAAAKYFDEGTGLGAWNIIVSGRAVKDLRHIQKGDSHVFGMIYKKIIELSQGFFSDDNQKRLLGLDTEVPIYEAKVSRDLRIVYQIDLDTDVDAKVDKQIIKLYGVYTHAQLDNRLWALVSHYHINRRGKEYRRRCLHRETPRARGQNVTLPAHFKHEEAIEAPVELPPTSSVRLEGMTEKDFLDLHSLIALEKFIPMSQSLVTSILHDSDANHVFHVSAKEKEIIYHESACFVLGRSGTAQGKRRVFYSRLVMIGIEKLFEQMEGVAKPRQVFVTQSRVLAQRVQEYYQSLVQSSSGVVDKYSRGDEQDEEVLADLDDEDSSTFGLPPKYSMLEEKHFPLFVTYDQLCSLLEADFGFQFRRTIRTRVHAAAEKRFTIAEVADVKIDLDREVEVEIEPSAIEMSSPVDTKDDLEQARRAAVTFEIFVAAYWPHFDFRLTKGLDPALVYSEFLGIIEGSELALQSPTGALGRDEYTSLSHRKSSFASQRDRVYDLYELYRKRKQFLGGYDSAERTHALVNALNLGIPGSKIDCLYAQDNLLIDTKLLHSLSNNPHGIFMAGDTAQTISAGSSFRFEDLKAFLWRLEEQDEAVRCGKRNAIHPALFHLAVNYRSHGGIVDCASSVVELISELFPYSIDRLSKETGLIDGPKPLFFSGWDRDVVRFEQFLQGEADTRIDFGASQVILVRNEAARTALRAQVGEIGLILTLYESKGLEFDDVLLYNFFEDSVPSASTWRVILHGLEGTRLGPVPRFDEIRHAVICTELKNLYVGLTRARNHCWIWDVSDKAEPMKLFWQQKGLITLCGPEDKMPQLSVSSSEADWAKSGRLLFNKGLYPQAMFCFEKAGLLVERDIAGAYQARKDARLLLVKSADRQRRRSAFKNAANDFLGCAFLSKGKQQISCYLRAAECYIQAEEWKLAAESYLSAEHFDLSARNFRRAGCFDEAVQVVKQYRHRLKNQDLVEEILGIARLEFLRKSEYQKASELFEDLEEQLEYMEDFGFDAARIHVLQLHERFADAAAVAFQERNTLEGVRLLLLSSEDDHKLQAGKYAIQGLWNLLPFGAQVTPSNEKTVGGLLRQLSTIDPKFISENEQRALDLFRVIHAKNLDRILALSRSSALLARAAEALLGFAHCSKFLTTLQQASLDDFNTKSILALSYYNGLIQLFRTINSSAKESQRLLGFEPVATNTASTPESGSDNDHSATNEFWIYSSSCLFEPAKSLSGSLEPTSLALGLTATTIPEASLQRLVVDTITKRLNDEVRTMNGATTSLYALRPCLEFGVFGKCNQPRCGRQEVSSIRIADQDRQKYFNLRVRAHVLQALIIQAFHPQNPEDERQRRTNTRIWMQKIHETLFPHFPPLGNVLCADPVLVPELDRAATVLSRWCEHRLYELNPTNRATRSFFLSEVLLALQLGYRVQRTIFEGYVPKLHACDLVRSELMTLPPHSNRSIVHDLIDYYGEQNEYALHGALVAIRHIISHSLSIEVNVLIHLLESIGRDIIIHGRAHSLYPIDAAAPNRSQAWADMREKALDGLLIPRSWALDIVQKPAKQVQNGWEVLPFLDVLYDVLRLLKFEDDSAFYLFNGRMGIMFRGIMSLRVCRLLYLIGENLAYLPQHKNKIRISIANAFAPAARASIHNQLCDRFSRASTWPDLFSALAEGPLNRGADELVRLFFRHSKLRPRRLTNVRIIAYEKIKPELERALSFVSLSAPRGPALNPEAKPFVLNQRGQDETVSADIQDFGEYKGEEELTEGERDDAPGDIFGGLVPAQLAFKIPAPTKTERKFTADERKAGLRILSLYRKYLFRKHIRQRHAVRVIWAYYARYRRRTHVVSGSNEDLIRRLHLDYRRTVDDIACPKLLDKLHRHHAMILQGPMPHVLVLLRGLEQVTQVQKSAVKKRLQKVQHEELEKVQSRMTVCTSLAKRFKKLVPLIQPDSKALRSLPALKEKVTEVDAMRHDIIEAFGEGCVSANLDIHYSLGVKAILVTSPEPTAPKPLKPELNTSDVDGLF</sequence>
<keyword evidence="2" id="KW-0378">Hydrolase</keyword>
<dbReference type="GO" id="GO:0016787">
    <property type="term" value="F:hydrolase activity"/>
    <property type="evidence" value="ECO:0007669"/>
    <property type="project" value="UniProtKB-KW"/>
</dbReference>
<keyword evidence="3" id="KW-0347">Helicase</keyword>
<dbReference type="GO" id="GO:0005524">
    <property type="term" value="F:ATP binding"/>
    <property type="evidence" value="ECO:0007669"/>
    <property type="project" value="UniProtKB-KW"/>
</dbReference>
<dbReference type="SUPFAM" id="SSF52540">
    <property type="entry name" value="P-loop containing nucleoside triphosphate hydrolases"/>
    <property type="match status" value="1"/>
</dbReference>
<evidence type="ECO:0000256" key="4">
    <source>
        <dbReference type="ARBA" id="ARBA00022840"/>
    </source>
</evidence>
<dbReference type="Pfam" id="PF13361">
    <property type="entry name" value="UvrD_C"/>
    <property type="match status" value="1"/>
</dbReference>
<evidence type="ECO:0000256" key="1">
    <source>
        <dbReference type="ARBA" id="ARBA00022741"/>
    </source>
</evidence>
<dbReference type="Gene3D" id="3.40.50.300">
    <property type="entry name" value="P-loop containing nucleotide triphosphate hydrolases"/>
    <property type="match status" value="1"/>
</dbReference>
<dbReference type="GO" id="GO:0004386">
    <property type="term" value="F:helicase activity"/>
    <property type="evidence" value="ECO:0007669"/>
    <property type="project" value="UniProtKB-KW"/>
</dbReference>